<gene>
    <name evidence="14" type="primary">Bfr1-1</name>
    <name evidence="14" type="ORF">CSHISOI_08693</name>
</gene>
<feature type="compositionally biased region" description="Basic and acidic residues" evidence="11">
    <location>
        <begin position="741"/>
        <end position="755"/>
    </location>
</feature>
<feature type="transmembrane region" description="Helical" evidence="12">
    <location>
        <begin position="459"/>
        <end position="479"/>
    </location>
</feature>
<dbReference type="InterPro" id="IPR027417">
    <property type="entry name" value="P-loop_NTPase"/>
</dbReference>
<feature type="transmembrane region" description="Helical" evidence="12">
    <location>
        <begin position="545"/>
        <end position="566"/>
    </location>
</feature>
<keyword evidence="4" id="KW-1003">Cell membrane</keyword>
<feature type="transmembrane region" description="Helical" evidence="12">
    <location>
        <begin position="500"/>
        <end position="533"/>
    </location>
</feature>
<dbReference type="InterPro" id="IPR043926">
    <property type="entry name" value="ABCG_dom"/>
</dbReference>
<keyword evidence="10" id="KW-0325">Glycoprotein</keyword>
<feature type="region of interest" description="Disordered" evidence="11">
    <location>
        <begin position="724"/>
        <end position="760"/>
    </location>
</feature>
<dbReference type="GO" id="GO:0140359">
    <property type="term" value="F:ABC-type transporter activity"/>
    <property type="evidence" value="ECO:0007669"/>
    <property type="project" value="InterPro"/>
</dbReference>
<dbReference type="InterPro" id="IPR034001">
    <property type="entry name" value="ABCG_PDR_1"/>
</dbReference>
<dbReference type="Pfam" id="PF00005">
    <property type="entry name" value="ABC_tran"/>
    <property type="match status" value="2"/>
</dbReference>
<dbReference type="PANTHER" id="PTHR19241">
    <property type="entry name" value="ATP-BINDING CASSETTE TRANSPORTER"/>
    <property type="match status" value="1"/>
</dbReference>
<dbReference type="InterPro" id="IPR010929">
    <property type="entry name" value="PDR_CDR_ABC"/>
</dbReference>
<dbReference type="InterPro" id="IPR003593">
    <property type="entry name" value="AAA+_ATPase"/>
</dbReference>
<evidence type="ECO:0000256" key="10">
    <source>
        <dbReference type="ARBA" id="ARBA00023180"/>
    </source>
</evidence>
<evidence type="ECO:0000256" key="3">
    <source>
        <dbReference type="ARBA" id="ARBA00022448"/>
    </source>
</evidence>
<dbReference type="GO" id="GO:0005886">
    <property type="term" value="C:plasma membrane"/>
    <property type="evidence" value="ECO:0007669"/>
    <property type="project" value="UniProtKB-SubCell"/>
</dbReference>
<dbReference type="EMBL" id="PUHP01001110">
    <property type="protein sequence ID" value="TQN66757.1"/>
    <property type="molecule type" value="Genomic_DNA"/>
</dbReference>
<feature type="transmembrane region" description="Helical" evidence="12">
    <location>
        <begin position="1370"/>
        <end position="1388"/>
    </location>
</feature>
<dbReference type="GO" id="GO:0005524">
    <property type="term" value="F:ATP binding"/>
    <property type="evidence" value="ECO:0007669"/>
    <property type="project" value="UniProtKB-KW"/>
</dbReference>
<keyword evidence="8 12" id="KW-1133">Transmembrane helix</keyword>
<dbReference type="InterPro" id="IPR013525">
    <property type="entry name" value="ABC2_TM"/>
</dbReference>
<dbReference type="Pfam" id="PF01061">
    <property type="entry name" value="ABC2_membrane"/>
    <property type="match status" value="2"/>
</dbReference>
<dbReference type="OrthoDB" id="245989at2759"/>
<evidence type="ECO:0000259" key="13">
    <source>
        <dbReference type="PROSITE" id="PS50893"/>
    </source>
</evidence>
<dbReference type="PROSITE" id="PS00211">
    <property type="entry name" value="ABC_TRANSPORTER_1"/>
    <property type="match status" value="1"/>
</dbReference>
<evidence type="ECO:0000256" key="11">
    <source>
        <dbReference type="SAM" id="MobiDB-lite"/>
    </source>
</evidence>
<feature type="transmembrane region" description="Helical" evidence="12">
    <location>
        <begin position="1172"/>
        <end position="1203"/>
    </location>
</feature>
<comment type="similarity">
    <text evidence="2">Belongs to the ABC transporter superfamily. ABCG family. PDR (TC 3.A.1.205) subfamily.</text>
</comment>
<feature type="transmembrane region" description="Helical" evidence="12">
    <location>
        <begin position="1130"/>
        <end position="1151"/>
    </location>
</feature>
<keyword evidence="3" id="KW-0813">Transport</keyword>
<sequence length="1398" mass="154663">MNFTAPDTKEEVTLSSSSIRAGVMESDGTLASGSNYERSIELDANFTVQAVSSDASIHENVLTQFNIPQLVRESRHKPPLKTILDNTHGCVKPGEMLLVLGRPGSGCTTLLNILANHRRGYSSVTGDVHYGSMTADEAQQYRGQIVMNTEEELFFPTLTVGQTMDFATRLKIPFHLPEGVASNEELRVQNRDFLLESMGIQHTFDTKVGNEYVRGVSGGERKRVSIIECMATRGSVFCWDNSTRGLDASTALEYTKAVRAMTDVLGLASIVTLYQAGNGIYDLFDKVPVLDDGKEMYYGPAKEARPFMEGLGFICSDGANVADFLTGVTVPTERAVRPGYEETFPRSADALRAEYQKSDTYQSMVAEYESMVAEYDFPTEEDTKERTRLFKEGVAGEKHKQLPASSPLTTSFAAQVTACVARQYQIVWGDKATFVITQVSTLAQALIAGSLFYNAPDTSGGLFMKGGALFFALLFNSLLSMAEVTNSFTGRPVLIKHKSFAYYHPAAFCIAQIAADIPVILFQVSVFSVVLYFMVGLKTTAEAFFTFWIVVVATTMCMTAMFWSIGAGFKTFDDASKASGFLVSAAIMYNGYMIQKPQMHPWFVWIFWTDPLSYAFDALMSTEFHRQLIPCVGPNLVPNGPGYTDPAHQSCAGVAGAVQGETSLTGDQYLSALSYGKSHVWRDFGIVWAWWTLFVALTITATSRWRPSAESGSSLLIPRENAKAVRLPREDEEAQSSEETAIEKDKSDSERRDGGDSANQDLVRNTSIFTWKDLTNTVKTPSGDRVLLDKVSGWVRPGMLGALMGSSGAGKTTLLDVLAQRKTDGTIRGSIMVDGRPLPVSFQRSAGYCEQLDVHEPYATVREALEFSALLRQSRDAPPAEKLAYVDTIIDLLELHDLADTLIGRVGNGLSVEQRKRVTIGVELVSKPSILIFLDEPTSGLDGQSAFSTVRFLRKLADVGQAVLVTIHQPSAQLFSQFDTLLLLARGGKTVYFGDIGDNAGTIRDYFGRYGAPCPEEANPAEHMIDVVSGHLSKGKDWNEIWLASPEHGAVVRELDRMIDDAASRPPGTSDDGHEFALPLWDQVKIVTRRANVSLYRNVDYINNKFALHVFSALFNGFSFWMMGDSVGDITLRLFTIFNFIFVAPGVLAQLQPLFIDRRDIFETREKKSKMYSWVAFVSGSVVSEVPYLVICAVLYFVCWYYTVGFPSDSARAGATFFVMLIYEFVYTGIGQFIAAYAPNAVFASLVNPLVIGVLVSFCGVLVPYSQLQTFWKYWMYYLNPFNYLMGSMLVFDVWGTKVECKDQEFALFDPANGTTCGEYLAGYMQGMGASSNLINPDAVSECRVCQYRDGSNYLRTINLNEYYYGWRDAAIVVIFAFSSYALVYLLMKLRTKTSKKG</sequence>
<dbReference type="FunFam" id="3.40.50.300:FF:000054">
    <property type="entry name" value="ABC multidrug transporter atrF"/>
    <property type="match status" value="1"/>
</dbReference>
<evidence type="ECO:0000256" key="4">
    <source>
        <dbReference type="ARBA" id="ARBA00022475"/>
    </source>
</evidence>
<comment type="subcellular location">
    <subcellularLocation>
        <location evidence="1">Cell membrane</location>
        <topology evidence="1">Multi-pass membrane protein</topology>
    </subcellularLocation>
</comment>
<proteinExistence type="inferred from homology"/>
<dbReference type="InterPro" id="IPR017871">
    <property type="entry name" value="ABC_transporter-like_CS"/>
</dbReference>
<dbReference type="CDD" id="cd03233">
    <property type="entry name" value="ABCG_PDR_domain1"/>
    <property type="match status" value="1"/>
</dbReference>
<dbReference type="InterPro" id="IPR034003">
    <property type="entry name" value="ABCG_PDR_2"/>
</dbReference>
<evidence type="ECO:0000313" key="15">
    <source>
        <dbReference type="Proteomes" id="UP000326340"/>
    </source>
</evidence>
<keyword evidence="7" id="KW-0067">ATP-binding</keyword>
<feature type="transmembrane region" description="Helical" evidence="12">
    <location>
        <begin position="1106"/>
        <end position="1124"/>
    </location>
</feature>
<evidence type="ECO:0000313" key="14">
    <source>
        <dbReference type="EMBL" id="TQN66757.1"/>
    </source>
</evidence>
<evidence type="ECO:0000256" key="9">
    <source>
        <dbReference type="ARBA" id="ARBA00023136"/>
    </source>
</evidence>
<evidence type="ECO:0000256" key="7">
    <source>
        <dbReference type="ARBA" id="ARBA00022840"/>
    </source>
</evidence>
<feature type="domain" description="ABC transporter" evidence="13">
    <location>
        <begin position="65"/>
        <end position="317"/>
    </location>
</feature>
<comment type="caution">
    <text evidence="14">The sequence shown here is derived from an EMBL/GenBank/DDBJ whole genome shotgun (WGS) entry which is preliminary data.</text>
</comment>
<feature type="transmembrane region" description="Helical" evidence="12">
    <location>
        <begin position="1215"/>
        <end position="1238"/>
    </location>
</feature>
<dbReference type="FunFam" id="3.40.50.300:FF:001465">
    <property type="entry name" value="ABC multidrug transporter (Eurofung)"/>
    <property type="match status" value="1"/>
</dbReference>
<evidence type="ECO:0000256" key="6">
    <source>
        <dbReference type="ARBA" id="ARBA00022741"/>
    </source>
</evidence>
<feature type="non-terminal residue" evidence="14">
    <location>
        <position position="1398"/>
    </location>
</feature>
<feature type="transmembrane region" description="Helical" evidence="12">
    <location>
        <begin position="1250"/>
        <end position="1268"/>
    </location>
</feature>
<accession>A0A5Q4BJD2</accession>
<feature type="domain" description="ABC transporter" evidence="13">
    <location>
        <begin position="772"/>
        <end position="1012"/>
    </location>
</feature>
<evidence type="ECO:0000256" key="2">
    <source>
        <dbReference type="ARBA" id="ARBA00006012"/>
    </source>
</evidence>
<dbReference type="GO" id="GO:0016887">
    <property type="term" value="F:ATP hydrolysis activity"/>
    <property type="evidence" value="ECO:0007669"/>
    <property type="project" value="InterPro"/>
</dbReference>
<feature type="transmembrane region" description="Helical" evidence="12">
    <location>
        <begin position="578"/>
        <end position="595"/>
    </location>
</feature>
<organism evidence="14 15">
    <name type="scientific">Colletotrichum shisoi</name>
    <dbReference type="NCBI Taxonomy" id="2078593"/>
    <lineage>
        <taxon>Eukaryota</taxon>
        <taxon>Fungi</taxon>
        <taxon>Dikarya</taxon>
        <taxon>Ascomycota</taxon>
        <taxon>Pezizomycotina</taxon>
        <taxon>Sordariomycetes</taxon>
        <taxon>Hypocreomycetidae</taxon>
        <taxon>Glomerellales</taxon>
        <taxon>Glomerellaceae</taxon>
        <taxon>Colletotrichum</taxon>
        <taxon>Colletotrichum destructivum species complex</taxon>
    </lineage>
</organism>
<keyword evidence="5 12" id="KW-0812">Transmembrane</keyword>
<dbReference type="InterPro" id="IPR003439">
    <property type="entry name" value="ABC_transporter-like_ATP-bd"/>
</dbReference>
<dbReference type="CDD" id="cd03232">
    <property type="entry name" value="ABCG_PDR_domain2"/>
    <property type="match status" value="1"/>
</dbReference>
<evidence type="ECO:0000256" key="5">
    <source>
        <dbReference type="ARBA" id="ARBA00022692"/>
    </source>
</evidence>
<keyword evidence="9 12" id="KW-0472">Membrane</keyword>
<dbReference type="Pfam" id="PF19055">
    <property type="entry name" value="ABC2_membrane_7"/>
    <property type="match status" value="1"/>
</dbReference>
<dbReference type="SUPFAM" id="SSF52540">
    <property type="entry name" value="P-loop containing nucleoside triphosphate hydrolases"/>
    <property type="match status" value="2"/>
</dbReference>
<dbReference type="Gene3D" id="3.40.50.300">
    <property type="entry name" value="P-loop containing nucleotide triphosphate hydrolases"/>
    <property type="match status" value="2"/>
</dbReference>
<evidence type="ECO:0000256" key="1">
    <source>
        <dbReference type="ARBA" id="ARBA00004651"/>
    </source>
</evidence>
<dbReference type="SMART" id="SM00382">
    <property type="entry name" value="AAA"/>
    <property type="match status" value="2"/>
</dbReference>
<dbReference type="Proteomes" id="UP000326340">
    <property type="component" value="Unassembled WGS sequence"/>
</dbReference>
<name>A0A5Q4BJD2_9PEZI</name>
<dbReference type="PROSITE" id="PS50893">
    <property type="entry name" value="ABC_TRANSPORTER_2"/>
    <property type="match status" value="2"/>
</dbReference>
<evidence type="ECO:0000256" key="8">
    <source>
        <dbReference type="ARBA" id="ARBA00022989"/>
    </source>
</evidence>
<keyword evidence="15" id="KW-1185">Reference proteome</keyword>
<dbReference type="Pfam" id="PF06422">
    <property type="entry name" value="PDR_CDR"/>
    <property type="match status" value="1"/>
</dbReference>
<reference evidence="14 15" key="1">
    <citation type="journal article" date="2019" name="Sci. Rep.">
        <title>Colletotrichum shisoi sp. nov., an anthracnose pathogen of Perilla frutescens in Japan: molecular phylogenetic, morphological and genomic evidence.</title>
        <authorList>
            <person name="Gan P."/>
            <person name="Tsushima A."/>
            <person name="Hiroyama R."/>
            <person name="Narusaka M."/>
            <person name="Takano Y."/>
            <person name="Narusaka Y."/>
            <person name="Kawaradani M."/>
            <person name="Damm U."/>
            <person name="Shirasu K."/>
        </authorList>
    </citation>
    <scope>NUCLEOTIDE SEQUENCE [LARGE SCALE GENOMIC DNA]</scope>
    <source>
        <strain evidence="14 15">PG-2018a</strain>
    </source>
</reference>
<evidence type="ECO:0000256" key="12">
    <source>
        <dbReference type="SAM" id="Phobius"/>
    </source>
</evidence>
<protein>
    <submittedName>
        <fullName evidence="14">Brefeldin A resistance protein</fullName>
    </submittedName>
</protein>
<keyword evidence="6" id="KW-0547">Nucleotide-binding</keyword>
<feature type="transmembrane region" description="Helical" evidence="12">
    <location>
        <begin position="684"/>
        <end position="702"/>
    </location>
</feature>